<evidence type="ECO:0000256" key="1">
    <source>
        <dbReference type="SAM" id="MobiDB-lite"/>
    </source>
</evidence>
<evidence type="ECO:0000313" key="2">
    <source>
        <dbReference type="EMBL" id="BBX86807.1"/>
    </source>
</evidence>
<keyword evidence="3" id="KW-1185">Reference proteome</keyword>
<dbReference type="Proteomes" id="UP000465609">
    <property type="component" value="Chromosome"/>
</dbReference>
<name>A0ABN5YY00_9MYCO</name>
<evidence type="ECO:0000313" key="3">
    <source>
        <dbReference type="Proteomes" id="UP000465609"/>
    </source>
</evidence>
<reference evidence="2 3" key="1">
    <citation type="journal article" date="2019" name="Emerg. Microbes Infect.">
        <title>Comprehensive subspecies identification of 175 nontuberculous mycobacteria species based on 7547 genomic profiles.</title>
        <authorList>
            <person name="Matsumoto Y."/>
            <person name="Kinjo T."/>
            <person name="Motooka D."/>
            <person name="Nabeya D."/>
            <person name="Jung N."/>
            <person name="Uechi K."/>
            <person name="Horii T."/>
            <person name="Iida T."/>
            <person name="Fujita J."/>
            <person name="Nakamura S."/>
        </authorList>
    </citation>
    <scope>NUCLEOTIDE SEQUENCE [LARGE SCALE GENOMIC DNA]</scope>
    <source>
        <strain evidence="2 3">JCM 15296</strain>
    </source>
</reference>
<dbReference type="EMBL" id="AP022577">
    <property type="protein sequence ID" value="BBX86807.1"/>
    <property type="molecule type" value="Genomic_DNA"/>
</dbReference>
<feature type="compositionally biased region" description="Pro residues" evidence="1">
    <location>
        <begin position="61"/>
        <end position="70"/>
    </location>
</feature>
<organism evidence="2 3">
    <name type="scientific">Mycolicibacterium aubagnense</name>
    <dbReference type="NCBI Taxonomy" id="319707"/>
    <lineage>
        <taxon>Bacteria</taxon>
        <taxon>Bacillati</taxon>
        <taxon>Actinomycetota</taxon>
        <taxon>Actinomycetes</taxon>
        <taxon>Mycobacteriales</taxon>
        <taxon>Mycobacteriaceae</taxon>
        <taxon>Mycolicibacterium</taxon>
    </lineage>
</organism>
<sequence>MAAVAARALGLGLSVGTTSVGALYYETGPGLEKGLSGPSGDYFIRIYQGPKLPDGYGPWSPTAPPTPFSPPQQATPSGPRTGACAHADMNSTVVAADGSAVRCMSVPSSGIELLPDTGVQGADPAIAGQKACSDCNASHTTAEYRRIVDGNGD</sequence>
<protein>
    <submittedName>
        <fullName evidence="2">Uncharacterized protein</fullName>
    </submittedName>
</protein>
<feature type="region of interest" description="Disordered" evidence="1">
    <location>
        <begin position="54"/>
        <end position="83"/>
    </location>
</feature>
<proteinExistence type="predicted"/>
<gene>
    <name evidence="2" type="ORF">MAUB_46800</name>
</gene>
<accession>A0ABN5YY00</accession>